<feature type="domain" description="LysM" evidence="2">
    <location>
        <begin position="2"/>
        <end position="47"/>
    </location>
</feature>
<dbReference type="Pfam" id="PF01476">
    <property type="entry name" value="LysM"/>
    <property type="match status" value="1"/>
</dbReference>
<sequence length="432" mass="46829">MKIHIVQKGDTLWKIAQKYGVDFEHLKKMNGHLSNPDMIMPGMKIKVPTAGVPVKKEAPKKETKINLAPKKEENIEHPYAHTKPFASVNIEAEFSEPIKEEKVNKAPEAVVNEAPKAPIKEAPKAPIKEAPKAPIEEAPKAPIKETPKAPVNEGTKSDNAALGSEEKQFNIPPLSHTIPPVTPNVNINFSNAISNVPPIPPKPENILPGIMKQELESPAEAVEEKELAADDDTPPELPKAPYVPMMQQPYAMGGAPVAPMPPQPCGPVTPILPGAGYYFPPMPTMPVNYPTYLQPSTYGDAESGSHPFPGIEESSGESGEVPLMPGHTSPTVNPASANMPPFPSYSPASSYPIMPCAPILPVMQGYGWHPAFYPYMPPASYGYYPPAAPAPYPYPAAGTAYPFTQAPTTSAFPRTEEQLFTEPHDEESNDYW</sequence>
<proteinExistence type="predicted"/>
<dbReference type="InterPro" id="IPR014248">
    <property type="entry name" value="Spore_coat_assembly_SafA"/>
</dbReference>
<gene>
    <name evidence="3" type="ORF">B4110_2644</name>
</gene>
<evidence type="ECO:0000313" key="3">
    <source>
        <dbReference type="EMBL" id="KYD32839.1"/>
    </source>
</evidence>
<dbReference type="PROSITE" id="PS51782">
    <property type="entry name" value="LYSM"/>
    <property type="match status" value="1"/>
</dbReference>
<dbReference type="InterPro" id="IPR018392">
    <property type="entry name" value="LysM"/>
</dbReference>
<dbReference type="SUPFAM" id="SSF54106">
    <property type="entry name" value="LysM domain"/>
    <property type="match status" value="1"/>
</dbReference>
<accession>A0A150N814</accession>
<organism evidence="3 4">
    <name type="scientific">Parageobacillus toebii</name>
    <dbReference type="NCBI Taxonomy" id="153151"/>
    <lineage>
        <taxon>Bacteria</taxon>
        <taxon>Bacillati</taxon>
        <taxon>Bacillota</taxon>
        <taxon>Bacilli</taxon>
        <taxon>Bacillales</taxon>
        <taxon>Anoxybacillaceae</taxon>
        <taxon>Parageobacillus</taxon>
    </lineage>
</organism>
<reference evidence="3 4" key="1">
    <citation type="submission" date="2016-01" db="EMBL/GenBank/DDBJ databases">
        <title>Draft Genome Sequences of Seven Thermophilic Sporeformers Isolated from Foods.</title>
        <authorList>
            <person name="Berendsen E.M."/>
            <person name="Wells-Bennik M.H."/>
            <person name="Krawcyk A.O."/>
            <person name="De Jong A."/>
            <person name="Holsappel S."/>
            <person name="Eijlander R.T."/>
            <person name="Kuipers O.P."/>
        </authorList>
    </citation>
    <scope>NUCLEOTIDE SEQUENCE [LARGE SCALE GENOMIC DNA]</scope>
    <source>
        <strain evidence="3 4">B4110</strain>
    </source>
</reference>
<dbReference type="RefSeq" id="WP_062677155.1">
    <property type="nucleotide sequence ID" value="NZ_LQYW01000005.1"/>
</dbReference>
<protein>
    <recommendedName>
        <fullName evidence="2">LysM domain-containing protein</fullName>
    </recommendedName>
</protein>
<feature type="region of interest" description="Disordered" evidence="1">
    <location>
        <begin position="407"/>
        <end position="432"/>
    </location>
</feature>
<dbReference type="Gene3D" id="3.10.350.10">
    <property type="entry name" value="LysM domain"/>
    <property type="match status" value="1"/>
</dbReference>
<dbReference type="EMBL" id="LQYW01000005">
    <property type="protein sequence ID" value="KYD32839.1"/>
    <property type="molecule type" value="Genomic_DNA"/>
</dbReference>
<feature type="compositionally biased region" description="Low complexity" evidence="1">
    <location>
        <begin position="310"/>
        <end position="320"/>
    </location>
</feature>
<evidence type="ECO:0000313" key="4">
    <source>
        <dbReference type="Proteomes" id="UP000075324"/>
    </source>
</evidence>
<feature type="compositionally biased region" description="Basic and acidic residues" evidence="1">
    <location>
        <begin position="118"/>
        <end position="147"/>
    </location>
</feature>
<dbReference type="SMART" id="SM00257">
    <property type="entry name" value="LysM"/>
    <property type="match status" value="1"/>
</dbReference>
<dbReference type="CDD" id="cd00118">
    <property type="entry name" value="LysM"/>
    <property type="match status" value="1"/>
</dbReference>
<feature type="region of interest" description="Disordered" evidence="1">
    <location>
        <begin position="299"/>
        <end position="333"/>
    </location>
</feature>
<name>A0A150N814_9BACL</name>
<dbReference type="NCBIfam" id="TIGR02899">
    <property type="entry name" value="spore_safA"/>
    <property type="match status" value="1"/>
</dbReference>
<evidence type="ECO:0000259" key="2">
    <source>
        <dbReference type="PROSITE" id="PS51782"/>
    </source>
</evidence>
<dbReference type="Proteomes" id="UP000075324">
    <property type="component" value="Unassembled WGS sequence"/>
</dbReference>
<feature type="region of interest" description="Disordered" evidence="1">
    <location>
        <begin position="114"/>
        <end position="159"/>
    </location>
</feature>
<dbReference type="AlphaFoldDB" id="A0A150N814"/>
<comment type="caution">
    <text evidence="3">The sequence shown here is derived from an EMBL/GenBank/DDBJ whole genome shotgun (WGS) entry which is preliminary data.</text>
</comment>
<dbReference type="PATRIC" id="fig|153151.4.peg.2893"/>
<evidence type="ECO:0000256" key="1">
    <source>
        <dbReference type="SAM" id="MobiDB-lite"/>
    </source>
</evidence>
<dbReference type="InterPro" id="IPR036779">
    <property type="entry name" value="LysM_dom_sf"/>
</dbReference>